<keyword evidence="1" id="KW-1003">Cell membrane</keyword>
<dbReference type="PROSITE" id="PS00211">
    <property type="entry name" value="ABC_TRANSPORTER_1"/>
    <property type="match status" value="1"/>
</dbReference>
<dbReference type="EMBL" id="CP119083">
    <property type="protein sequence ID" value="WEF32204.1"/>
    <property type="molecule type" value="Genomic_DNA"/>
</dbReference>
<feature type="domain" description="ABC transporter" evidence="4">
    <location>
        <begin position="1"/>
        <end position="195"/>
    </location>
</feature>
<proteinExistence type="predicted"/>
<gene>
    <name evidence="5" type="ORF">PX653_22730</name>
</gene>
<dbReference type="SMART" id="SM00382">
    <property type="entry name" value="AAA"/>
    <property type="match status" value="1"/>
</dbReference>
<dbReference type="InterPro" id="IPR003439">
    <property type="entry name" value="ABC_transporter-like_ATP-bd"/>
</dbReference>
<dbReference type="Proteomes" id="UP001216510">
    <property type="component" value="Chromosome"/>
</dbReference>
<evidence type="ECO:0000256" key="1">
    <source>
        <dbReference type="ARBA" id="ARBA00022475"/>
    </source>
</evidence>
<reference evidence="5 6" key="1">
    <citation type="submission" date="2023-02" db="EMBL/GenBank/DDBJ databases">
        <title>Gemone sequence of Telluria chitinolytica ACM 3522T.</title>
        <authorList>
            <person name="Frediansyah A."/>
            <person name="Miess H."/>
            <person name="Gross H."/>
        </authorList>
    </citation>
    <scope>NUCLEOTIDE SEQUENCE [LARGE SCALE GENOMIC DNA]</scope>
    <source>
        <strain evidence="5 6">ACM 3522</strain>
    </source>
</reference>
<organism evidence="5 6">
    <name type="scientific">Pseudoduganella chitinolytica</name>
    <dbReference type="NCBI Taxonomy" id="34070"/>
    <lineage>
        <taxon>Bacteria</taxon>
        <taxon>Pseudomonadati</taxon>
        <taxon>Pseudomonadota</taxon>
        <taxon>Betaproteobacteria</taxon>
        <taxon>Burkholderiales</taxon>
        <taxon>Oxalobacteraceae</taxon>
        <taxon>Telluria group</taxon>
        <taxon>Pseudoduganella</taxon>
    </lineage>
</organism>
<keyword evidence="6" id="KW-1185">Reference proteome</keyword>
<dbReference type="PANTHER" id="PTHR24221">
    <property type="entry name" value="ATP-BINDING CASSETTE SUB-FAMILY B"/>
    <property type="match status" value="1"/>
</dbReference>
<dbReference type="InterPro" id="IPR003593">
    <property type="entry name" value="AAA+_ATPase"/>
</dbReference>
<dbReference type="PANTHER" id="PTHR24221:SF606">
    <property type="entry name" value="COLICIN V SECRETION-PROCESSING ATP-BINDING PROTEIN"/>
    <property type="match status" value="1"/>
</dbReference>
<keyword evidence="2" id="KW-0547">Nucleotide-binding</keyword>
<dbReference type="Gene3D" id="3.40.50.300">
    <property type="entry name" value="P-loop containing nucleotide triphosphate hydrolases"/>
    <property type="match status" value="1"/>
</dbReference>
<dbReference type="RefSeq" id="WP_277414960.1">
    <property type="nucleotide sequence ID" value="NZ_CP119083.1"/>
</dbReference>
<evidence type="ECO:0000256" key="3">
    <source>
        <dbReference type="ARBA" id="ARBA00022840"/>
    </source>
</evidence>
<protein>
    <submittedName>
        <fullName evidence="5">ATP-binding cassette domain-containing protein</fullName>
    </submittedName>
</protein>
<dbReference type="SUPFAM" id="SSF52540">
    <property type="entry name" value="P-loop containing nucleoside triphosphate hydrolases"/>
    <property type="match status" value="1"/>
</dbReference>
<dbReference type="Pfam" id="PF00005">
    <property type="entry name" value="ABC_tran"/>
    <property type="match status" value="1"/>
</dbReference>
<keyword evidence="3 5" id="KW-0067">ATP-binding</keyword>
<evidence type="ECO:0000313" key="6">
    <source>
        <dbReference type="Proteomes" id="UP001216510"/>
    </source>
</evidence>
<accession>A0ABY8B8E1</accession>
<dbReference type="InterPro" id="IPR027417">
    <property type="entry name" value="P-loop_NTPase"/>
</dbReference>
<dbReference type="InterPro" id="IPR039421">
    <property type="entry name" value="Type_1_exporter"/>
</dbReference>
<keyword evidence="1" id="KW-0472">Membrane</keyword>
<dbReference type="PROSITE" id="PS50893">
    <property type="entry name" value="ABC_TRANSPORTER_2"/>
    <property type="match status" value="1"/>
</dbReference>
<evidence type="ECO:0000256" key="2">
    <source>
        <dbReference type="ARBA" id="ARBA00022741"/>
    </source>
</evidence>
<evidence type="ECO:0000259" key="4">
    <source>
        <dbReference type="PROSITE" id="PS50893"/>
    </source>
</evidence>
<name>A0ABY8B8E1_9BURK</name>
<dbReference type="GO" id="GO:0005524">
    <property type="term" value="F:ATP binding"/>
    <property type="evidence" value="ECO:0007669"/>
    <property type="project" value="UniProtKB-KW"/>
</dbReference>
<dbReference type="InterPro" id="IPR017871">
    <property type="entry name" value="ABC_transporter-like_CS"/>
</dbReference>
<evidence type="ECO:0000313" key="5">
    <source>
        <dbReference type="EMBL" id="WEF32204.1"/>
    </source>
</evidence>
<sequence length="196" mass="21658">MALTGTSGCGKTTFLKLLCGMLEPTEGTILIFGKPISIDEKNQAIGHIATVLQEDTLFAGTLEQNISFFDKKDESDRVVDCAKMASIHEDIVAMPMGYQTLVGDIGTSLSGGQKQRLMLARAFYKRSEILVLDEATSHLDLHNESRVNFSIEQANVTRIIAAHRKETIDTARRVLKFENGTIVADFHNDHSGMMLR</sequence>